<dbReference type="PANTHER" id="PTHR30451:SF5">
    <property type="entry name" value="SLR0019 PROTEIN"/>
    <property type="match status" value="1"/>
</dbReference>
<proteinExistence type="predicted"/>
<dbReference type="PANTHER" id="PTHR30451">
    <property type="entry name" value="OUTER MEMBRANE USHER PROTEIN"/>
    <property type="match status" value="1"/>
</dbReference>
<dbReference type="PROSITE" id="PS51257">
    <property type="entry name" value="PROKAR_LIPOPROTEIN"/>
    <property type="match status" value="1"/>
</dbReference>
<keyword evidence="3" id="KW-1185">Reference proteome</keyword>
<evidence type="ECO:0000313" key="2">
    <source>
        <dbReference type="EMBL" id="QIL03194.1"/>
    </source>
</evidence>
<dbReference type="EMBL" id="CP049871">
    <property type="protein sequence ID" value="QIL03194.1"/>
    <property type="molecule type" value="Genomic_DNA"/>
</dbReference>
<feature type="signal peptide" evidence="1">
    <location>
        <begin position="1"/>
        <end position="30"/>
    </location>
</feature>
<dbReference type="RefSeq" id="WP_166095897.1">
    <property type="nucleotide sequence ID" value="NZ_CP049871.1"/>
</dbReference>
<dbReference type="KEGG" id="ssin:G7078_10660"/>
<dbReference type="InterPro" id="IPR000015">
    <property type="entry name" value="Fimb_usher"/>
</dbReference>
<feature type="chain" id="PRO_5026222857" evidence="1">
    <location>
        <begin position="31"/>
        <end position="768"/>
    </location>
</feature>
<protein>
    <submittedName>
        <fullName evidence="2">Fimbrial biogenesis outer membrane usher protein</fullName>
    </submittedName>
</protein>
<dbReference type="GO" id="GO:0015473">
    <property type="term" value="F:fimbrial usher porin activity"/>
    <property type="evidence" value="ECO:0007669"/>
    <property type="project" value="InterPro"/>
</dbReference>
<evidence type="ECO:0000313" key="3">
    <source>
        <dbReference type="Proteomes" id="UP000502502"/>
    </source>
</evidence>
<gene>
    <name evidence="2" type="ORF">G7078_10660</name>
</gene>
<accession>A0A6G7ZQD3</accession>
<dbReference type="InterPro" id="IPR042186">
    <property type="entry name" value="FimD_plug_dom"/>
</dbReference>
<dbReference type="Gene3D" id="2.60.40.2610">
    <property type="entry name" value="Outer membrane usher protein FimD, plug domain"/>
    <property type="match status" value="1"/>
</dbReference>
<keyword evidence="1" id="KW-0732">Signal</keyword>
<dbReference type="Gene3D" id="2.60.40.3110">
    <property type="match status" value="1"/>
</dbReference>
<dbReference type="Pfam" id="PF00577">
    <property type="entry name" value="Usher"/>
    <property type="match status" value="2"/>
</dbReference>
<name>A0A6G7ZQD3_9SPHN</name>
<dbReference type="GO" id="GO:0009297">
    <property type="term" value="P:pilus assembly"/>
    <property type="evidence" value="ECO:0007669"/>
    <property type="project" value="InterPro"/>
</dbReference>
<evidence type="ECO:0000256" key="1">
    <source>
        <dbReference type="SAM" id="SignalP"/>
    </source>
</evidence>
<dbReference type="GO" id="GO:0009279">
    <property type="term" value="C:cell outer membrane"/>
    <property type="evidence" value="ECO:0007669"/>
    <property type="project" value="TreeGrafter"/>
</dbReference>
<organism evidence="2 3">
    <name type="scientific">Sphingomonas sinipercae</name>
    <dbReference type="NCBI Taxonomy" id="2714944"/>
    <lineage>
        <taxon>Bacteria</taxon>
        <taxon>Pseudomonadati</taxon>
        <taxon>Pseudomonadota</taxon>
        <taxon>Alphaproteobacteria</taxon>
        <taxon>Sphingomonadales</taxon>
        <taxon>Sphingomonadaceae</taxon>
        <taxon>Sphingomonas</taxon>
    </lineage>
</organism>
<sequence>MSSPCRFRFSLTSHAAAIVACVALPGQVSGAVVATEFTQSIVSAAVNDQPVAESVVVFADGAGKLYIRVADATAWRLNLQGVDSVVVDDERIVALDDLPLVKYVILETQQRLEVKAPPSAFIPSSLDLSLLDLPPMTPPGTGAFLNYDLFGERNSGDMQGGALFEAGLFSSLGYGSGRFAINYEGRRLRPVRLETNWTRENPDNLHFFRIGDAISRGSAAARPFRLAGLQWGSDFSIRPGLITFPVSSLNGSAAVPSVADVYVNDVLAGSHAVPAGPFEVTNIPVVSGDGRISLVVRDALGRQSEVTVDYYASTELLRKGLQDFSYEVGFLRKSFALRSADYASPVFSATHRRGVSSRLTAEAHAEASPHAQLASMGMSYLLGKSLIVGGVGGASRGPKGIGHLIGFNLERQQRALTFSVDAQFASSRYKSVADYGAAAYPSTSIRAIVSAPVGRMRLGGNVLIRHWTDRPRQHFAGMTATLPFIGGSSLSMTALYAGKGKSPLLGFNLSTPLGRRNSSIAYRYEEGRSYQVASLQQDLPPGTGYGYQVRAARGAVERLEARGFYQNDRQAFEVGIARAAGANAVRGSVRGAIGMIDGRPLVARELADSFAIVQTDGFKGVRVYADNALVARTGKDGTAVVPLLRAFDRNVIRIEQGDLPLGVSAGSYEQSVRPYRRTGSRLVFDAARRQAVLITAVLPNGNPVPSDAIAKLDDGKESIGGPDGQFFFEDVGNSQSVRLEWKGGACRIPLAIPADADLVADLGVQGCK</sequence>
<reference evidence="2 3" key="1">
    <citation type="submission" date="2020-03" db="EMBL/GenBank/DDBJ databases">
        <title>Sphingomonas sp. nov., isolated from fish.</title>
        <authorList>
            <person name="Hyun D.-W."/>
            <person name="Bae J.-W."/>
        </authorList>
    </citation>
    <scope>NUCLEOTIDE SEQUENCE [LARGE SCALE GENOMIC DNA]</scope>
    <source>
        <strain evidence="2 3">HDW15C</strain>
    </source>
</reference>
<dbReference type="Proteomes" id="UP000502502">
    <property type="component" value="Chromosome"/>
</dbReference>
<dbReference type="AlphaFoldDB" id="A0A6G7ZQD3"/>